<evidence type="ECO:0000313" key="1">
    <source>
        <dbReference type="EMBL" id="GME97939.1"/>
    </source>
</evidence>
<accession>A0ACB5TYB6</accession>
<sequence>MVQEKLHPTKIQVDPKTGKPLKDQSSSNNSPVIEEDKGSSFFGGFFTSKNKKRLASMEAPPNVLRATGVMTDRETQETEVIKLLIQSYFNIVKRTVADIIPKSIMLKLINESKTEIQKVLLEKLYNNKELENLVKENEVTTARRKECQKMVEVLKHASEIVSTV</sequence>
<proteinExistence type="predicted"/>
<comment type="caution">
    <text evidence="1">The sequence shown here is derived from an EMBL/GenBank/DDBJ whole genome shotgun (WGS) entry which is preliminary data.</text>
</comment>
<reference evidence="1" key="1">
    <citation type="submission" date="2023-04" db="EMBL/GenBank/DDBJ databases">
        <title>Candida boidinii NBRC 1967.</title>
        <authorList>
            <person name="Ichikawa N."/>
            <person name="Sato H."/>
            <person name="Tonouchi N."/>
        </authorList>
    </citation>
    <scope>NUCLEOTIDE SEQUENCE</scope>
    <source>
        <strain evidence="1">NBRC 1967</strain>
    </source>
</reference>
<dbReference type="EMBL" id="BSXV01003260">
    <property type="protein sequence ID" value="GME97939.1"/>
    <property type="molecule type" value="Genomic_DNA"/>
</dbReference>
<protein>
    <submittedName>
        <fullName evidence="1">Unnamed protein product</fullName>
    </submittedName>
</protein>
<keyword evidence="2" id="KW-1185">Reference proteome</keyword>
<name>A0ACB5TYB6_CANBO</name>
<dbReference type="Proteomes" id="UP001165101">
    <property type="component" value="Unassembled WGS sequence"/>
</dbReference>
<gene>
    <name evidence="1" type="ORF">Cboi01_000477600</name>
</gene>
<evidence type="ECO:0000313" key="2">
    <source>
        <dbReference type="Proteomes" id="UP001165101"/>
    </source>
</evidence>
<organism evidence="1 2">
    <name type="scientific">Candida boidinii</name>
    <name type="common">Yeast</name>
    <dbReference type="NCBI Taxonomy" id="5477"/>
    <lineage>
        <taxon>Eukaryota</taxon>
        <taxon>Fungi</taxon>
        <taxon>Dikarya</taxon>
        <taxon>Ascomycota</taxon>
        <taxon>Saccharomycotina</taxon>
        <taxon>Pichiomycetes</taxon>
        <taxon>Pichiales</taxon>
        <taxon>Pichiaceae</taxon>
        <taxon>Ogataea</taxon>
        <taxon>Ogataea/Candida clade</taxon>
    </lineage>
</organism>